<dbReference type="GO" id="GO:0006412">
    <property type="term" value="P:translation"/>
    <property type="evidence" value="ECO:0007669"/>
    <property type="project" value="UniProtKB-KW"/>
</dbReference>
<dbReference type="AlphaFoldDB" id="A0A346E0U7"/>
<reference evidence="4 5" key="1">
    <citation type="submission" date="2018-03" db="EMBL/GenBank/DDBJ databases">
        <title>A parallel universe: an anciently diverged bacterial symbiosis in a Hawaiian planthopper (Hemiptera: Cixiidae) reveals rearranged nutritional responsibilities.</title>
        <authorList>
            <person name="Bennett G."/>
            <person name="Mao M."/>
        </authorList>
    </citation>
    <scope>NUCLEOTIDE SEQUENCE [LARGE SCALE GENOMIC DNA]</scope>
    <source>
        <strain evidence="4 5">OLIH</strain>
    </source>
</reference>
<protein>
    <submittedName>
        <fullName evidence="4">Ribosome recycling factor</fullName>
    </submittedName>
</protein>
<dbReference type="Gene3D" id="3.30.1360.40">
    <property type="match status" value="1"/>
</dbReference>
<proteinExistence type="inferred from homology"/>
<evidence type="ECO:0000313" key="4">
    <source>
        <dbReference type="EMBL" id="AXN02602.1"/>
    </source>
</evidence>
<evidence type="ECO:0000256" key="1">
    <source>
        <dbReference type="ARBA" id="ARBA00005912"/>
    </source>
</evidence>
<name>A0A346E0U7_9FLAO</name>
<dbReference type="SUPFAM" id="SSF55194">
    <property type="entry name" value="Ribosome recycling factor, RRF"/>
    <property type="match status" value="1"/>
</dbReference>
<dbReference type="Gene3D" id="1.10.132.20">
    <property type="entry name" value="Ribosome-recycling factor"/>
    <property type="match status" value="1"/>
</dbReference>
<gene>
    <name evidence="4" type="ORF">C9I73_059</name>
</gene>
<dbReference type="FunFam" id="3.30.1360.40:FF:000001">
    <property type="entry name" value="Ribosome-recycling factor"/>
    <property type="match status" value="1"/>
</dbReference>
<dbReference type="GO" id="GO:0043023">
    <property type="term" value="F:ribosomal large subunit binding"/>
    <property type="evidence" value="ECO:0007669"/>
    <property type="project" value="TreeGrafter"/>
</dbReference>
<organism evidence="4 5">
    <name type="scientific">Candidatus Karelsulcia muelleri</name>
    <dbReference type="NCBI Taxonomy" id="336810"/>
    <lineage>
        <taxon>Bacteria</taxon>
        <taxon>Pseudomonadati</taxon>
        <taxon>Bacteroidota</taxon>
        <taxon>Flavobacteriia</taxon>
        <taxon>Flavobacteriales</taxon>
        <taxon>Candidatus Karelsulcia</taxon>
    </lineage>
</organism>
<dbReference type="Pfam" id="PF01765">
    <property type="entry name" value="RRF"/>
    <property type="match status" value="1"/>
</dbReference>
<dbReference type="InterPro" id="IPR036191">
    <property type="entry name" value="RRF_sf"/>
</dbReference>
<dbReference type="PANTHER" id="PTHR20982:SF3">
    <property type="entry name" value="MITOCHONDRIAL RIBOSOME RECYCLING FACTOR PSEUDO 1"/>
    <property type="match status" value="1"/>
</dbReference>
<evidence type="ECO:0000256" key="2">
    <source>
        <dbReference type="ARBA" id="ARBA00022917"/>
    </source>
</evidence>
<evidence type="ECO:0000259" key="3">
    <source>
        <dbReference type="Pfam" id="PF01765"/>
    </source>
</evidence>
<evidence type="ECO:0000313" key="5">
    <source>
        <dbReference type="Proteomes" id="UP000257017"/>
    </source>
</evidence>
<feature type="domain" description="Ribosome recycling factor" evidence="3">
    <location>
        <begin position="31"/>
        <end position="189"/>
    </location>
</feature>
<sequence length="192" mass="22827">MKVLKMLIQNQNKELLLKQMKDRMNKILNYFKKFVSKIRIGKANTDILDDLTVEYSDKKINLYHIASITVNNRNTILIKPWEANILPLIEKSILKSKIGIVTINNGNMLKIVIPNLTEERRKEIIRINNIKLEKAKILLRNIRKEYNKIIKLNIIDIDTFNRYKKHINTVTREYICLIENIFKKKNKEIIKI</sequence>
<dbReference type="EMBL" id="CP028359">
    <property type="protein sequence ID" value="AXN02602.1"/>
    <property type="molecule type" value="Genomic_DNA"/>
</dbReference>
<keyword evidence="2" id="KW-0648">Protein biosynthesis</keyword>
<accession>A0A346E0U7</accession>
<dbReference type="InterPro" id="IPR023584">
    <property type="entry name" value="Ribosome_recyc_fac_dom"/>
</dbReference>
<dbReference type="PANTHER" id="PTHR20982">
    <property type="entry name" value="RIBOSOME RECYCLING FACTOR"/>
    <property type="match status" value="1"/>
</dbReference>
<dbReference type="InterPro" id="IPR002661">
    <property type="entry name" value="Ribosome_recyc_fac"/>
</dbReference>
<comment type="similarity">
    <text evidence="1">Belongs to the RRF family.</text>
</comment>
<dbReference type="Proteomes" id="UP000257017">
    <property type="component" value="Chromosome"/>
</dbReference>